<evidence type="ECO:0000313" key="6">
    <source>
        <dbReference type="EMBL" id="OMP66892.1"/>
    </source>
</evidence>
<name>A0A1V2A7Q9_9BACI</name>
<protein>
    <submittedName>
        <fullName evidence="6">Uncharacterized protein</fullName>
    </submittedName>
</protein>
<evidence type="ECO:0000256" key="2">
    <source>
        <dbReference type="ARBA" id="ARBA00006694"/>
    </source>
</evidence>
<evidence type="ECO:0000313" key="7">
    <source>
        <dbReference type="Proteomes" id="UP000188613"/>
    </source>
</evidence>
<dbReference type="EMBL" id="MSFI01000014">
    <property type="protein sequence ID" value="OMP66892.1"/>
    <property type="molecule type" value="Genomic_DNA"/>
</dbReference>
<evidence type="ECO:0000256" key="4">
    <source>
        <dbReference type="ARBA" id="ARBA00022989"/>
    </source>
</evidence>
<dbReference type="GO" id="GO:0016020">
    <property type="term" value="C:membrane"/>
    <property type="evidence" value="ECO:0007669"/>
    <property type="project" value="UniProtKB-SubCell"/>
</dbReference>
<evidence type="ECO:0000256" key="5">
    <source>
        <dbReference type="ARBA" id="ARBA00023136"/>
    </source>
</evidence>
<keyword evidence="5" id="KW-0472">Membrane</keyword>
<dbReference type="Pfam" id="PF03672">
    <property type="entry name" value="UPF0154"/>
    <property type="match status" value="1"/>
</dbReference>
<keyword evidence="3" id="KW-0812">Transmembrane</keyword>
<accession>A0A1V2A7Q9</accession>
<evidence type="ECO:0000256" key="1">
    <source>
        <dbReference type="ARBA" id="ARBA00004167"/>
    </source>
</evidence>
<organism evidence="6 7">
    <name type="scientific">Domibacillus epiphyticus</name>
    <dbReference type="NCBI Taxonomy" id="1714355"/>
    <lineage>
        <taxon>Bacteria</taxon>
        <taxon>Bacillati</taxon>
        <taxon>Bacillota</taxon>
        <taxon>Bacilli</taxon>
        <taxon>Bacillales</taxon>
        <taxon>Bacillaceae</taxon>
        <taxon>Domibacillus</taxon>
    </lineage>
</organism>
<comment type="similarity">
    <text evidence="2">Belongs to the UPF0154 family.</text>
</comment>
<dbReference type="AlphaFoldDB" id="A0A1V2A7Q9"/>
<reference evidence="6 7" key="1">
    <citation type="submission" date="2016-12" db="EMBL/GenBank/DDBJ databases">
        <title>Domibacillus sp. SAB 38T whole genome sequencing.</title>
        <authorList>
            <person name="Verma A."/>
            <person name="Ojha A.K."/>
            <person name="Krishnamurthi S."/>
        </authorList>
    </citation>
    <scope>NUCLEOTIDE SEQUENCE [LARGE SCALE GENOMIC DNA]</scope>
    <source>
        <strain evidence="6 7">SAB 38</strain>
    </source>
</reference>
<comment type="subcellular location">
    <subcellularLocation>
        <location evidence="1">Membrane</location>
        <topology evidence="1">Single-pass membrane protein</topology>
    </subcellularLocation>
</comment>
<keyword evidence="4" id="KW-1133">Transmembrane helix</keyword>
<evidence type="ECO:0000256" key="3">
    <source>
        <dbReference type="ARBA" id="ARBA00022692"/>
    </source>
</evidence>
<dbReference type="Proteomes" id="UP000188613">
    <property type="component" value="Unassembled WGS sequence"/>
</dbReference>
<comment type="caution">
    <text evidence="6">The sequence shown here is derived from an EMBL/GenBank/DDBJ whole genome shotgun (WGS) entry which is preliminary data.</text>
</comment>
<dbReference type="STRING" id="1714355.BTO28_09775"/>
<sequence length="50" mass="6165">MFSNNRIRHFLRWLNLTVSMLRMMMMQMGMKPSQKKINQMMAQMNKQQDK</sequence>
<dbReference type="InterPro" id="IPR005359">
    <property type="entry name" value="UPF0154"/>
</dbReference>
<proteinExistence type="inferred from homology"/>
<gene>
    <name evidence="6" type="ORF">BTO28_09775</name>
</gene>
<keyword evidence="7" id="KW-1185">Reference proteome</keyword>